<evidence type="ECO:0008006" key="5">
    <source>
        <dbReference type="Google" id="ProtNLM"/>
    </source>
</evidence>
<accession>A0A9P6MFP8</accession>
<feature type="compositionally biased region" description="Pro residues" evidence="2">
    <location>
        <begin position="40"/>
        <end position="65"/>
    </location>
</feature>
<feature type="coiled-coil region" evidence="1">
    <location>
        <begin position="98"/>
        <end position="158"/>
    </location>
</feature>
<evidence type="ECO:0000256" key="2">
    <source>
        <dbReference type="SAM" id="MobiDB-lite"/>
    </source>
</evidence>
<dbReference type="EMBL" id="JAAAHW010001031">
    <property type="protein sequence ID" value="KAF9997248.1"/>
    <property type="molecule type" value="Genomic_DNA"/>
</dbReference>
<evidence type="ECO:0000256" key="1">
    <source>
        <dbReference type="SAM" id="Coils"/>
    </source>
</evidence>
<organism evidence="3 4">
    <name type="scientific">Modicella reniformis</name>
    <dbReference type="NCBI Taxonomy" id="1440133"/>
    <lineage>
        <taxon>Eukaryota</taxon>
        <taxon>Fungi</taxon>
        <taxon>Fungi incertae sedis</taxon>
        <taxon>Mucoromycota</taxon>
        <taxon>Mortierellomycotina</taxon>
        <taxon>Mortierellomycetes</taxon>
        <taxon>Mortierellales</taxon>
        <taxon>Mortierellaceae</taxon>
        <taxon>Modicella</taxon>
    </lineage>
</organism>
<sequence>MKYQEDVRDTGDEASAENTDEDTDVEHRSARFIPSATPAPWVPNVPPAYPTPWPPFVPSESPLPGPSVLSASPAPSATGRGSATPLKKSKRGRDATDIASVLRELSSVTSEEQELKRRKLVMEEKNFGLQEKLVDAQIRKINMDILEKEAEIQEKQANIDIRKLQYEVEIKRLDVQKIFQQGEFERSKTSISPSNRRLSGTHSE</sequence>
<evidence type="ECO:0000313" key="3">
    <source>
        <dbReference type="EMBL" id="KAF9997248.1"/>
    </source>
</evidence>
<keyword evidence="4" id="KW-1185">Reference proteome</keyword>
<proteinExistence type="predicted"/>
<feature type="region of interest" description="Disordered" evidence="2">
    <location>
        <begin position="185"/>
        <end position="204"/>
    </location>
</feature>
<keyword evidence="1" id="KW-0175">Coiled coil</keyword>
<reference evidence="3" key="1">
    <citation type="journal article" date="2020" name="Fungal Divers.">
        <title>Resolving the Mortierellaceae phylogeny through synthesis of multi-gene phylogenetics and phylogenomics.</title>
        <authorList>
            <person name="Vandepol N."/>
            <person name="Liber J."/>
            <person name="Desiro A."/>
            <person name="Na H."/>
            <person name="Kennedy M."/>
            <person name="Barry K."/>
            <person name="Grigoriev I.V."/>
            <person name="Miller A.N."/>
            <person name="O'Donnell K."/>
            <person name="Stajich J.E."/>
            <person name="Bonito G."/>
        </authorList>
    </citation>
    <scope>NUCLEOTIDE SEQUENCE</scope>
    <source>
        <strain evidence="3">MES-2147</strain>
    </source>
</reference>
<name>A0A9P6MFP8_9FUNG</name>
<comment type="caution">
    <text evidence="3">The sequence shown here is derived from an EMBL/GenBank/DDBJ whole genome shotgun (WGS) entry which is preliminary data.</text>
</comment>
<dbReference type="Proteomes" id="UP000749646">
    <property type="component" value="Unassembled WGS sequence"/>
</dbReference>
<feature type="compositionally biased region" description="Low complexity" evidence="2">
    <location>
        <begin position="66"/>
        <end position="77"/>
    </location>
</feature>
<dbReference type="AlphaFoldDB" id="A0A9P6MFP8"/>
<feature type="compositionally biased region" description="Acidic residues" evidence="2">
    <location>
        <begin position="12"/>
        <end position="24"/>
    </location>
</feature>
<protein>
    <recommendedName>
        <fullName evidence="5">No apical meristem-associated C-terminal domain-containing protein</fullName>
    </recommendedName>
</protein>
<feature type="region of interest" description="Disordered" evidence="2">
    <location>
        <begin position="1"/>
        <end position="95"/>
    </location>
</feature>
<evidence type="ECO:0000313" key="4">
    <source>
        <dbReference type="Proteomes" id="UP000749646"/>
    </source>
</evidence>
<gene>
    <name evidence="3" type="ORF">BGZ65_007168</name>
</gene>
<feature type="compositionally biased region" description="Polar residues" evidence="2">
    <location>
        <begin position="189"/>
        <end position="204"/>
    </location>
</feature>
<feature type="compositionally biased region" description="Basic and acidic residues" evidence="2">
    <location>
        <begin position="1"/>
        <end position="11"/>
    </location>
</feature>